<dbReference type="Proteomes" id="UP000077701">
    <property type="component" value="Unassembled WGS sequence"/>
</dbReference>
<reference evidence="1 2" key="1">
    <citation type="journal article" date="2016" name="Genome Announc.">
        <title>Draft Genome Sequence of Planomonospora sphaerica JCM9374, a Rare Actinomycete.</title>
        <authorList>
            <person name="Dohra H."/>
            <person name="Suzuki T."/>
            <person name="Inoue Y."/>
            <person name="Kodani S."/>
        </authorList>
    </citation>
    <scope>NUCLEOTIDE SEQUENCE [LARGE SCALE GENOMIC DNA]</scope>
    <source>
        <strain evidence="1 2">JCM 9374</strain>
    </source>
</reference>
<dbReference type="AlphaFoldDB" id="A0A171DG61"/>
<comment type="caution">
    <text evidence="1">The sequence shown here is derived from an EMBL/GenBank/DDBJ whole genome shotgun (WGS) entry which is preliminary data.</text>
</comment>
<evidence type="ECO:0000313" key="2">
    <source>
        <dbReference type="Proteomes" id="UP000077701"/>
    </source>
</evidence>
<sequence length="57" mass="6334">MKRLVAVPPYVTRLKIRDIRSGTRRRTSGDTKVVDLRAYTGRNVVRLPLTSGPTPAA</sequence>
<evidence type="ECO:0000313" key="1">
    <source>
        <dbReference type="EMBL" id="GAT68313.1"/>
    </source>
</evidence>
<dbReference type="EMBL" id="BDCX01000009">
    <property type="protein sequence ID" value="GAT68313.1"/>
    <property type="molecule type" value="Genomic_DNA"/>
</dbReference>
<proteinExistence type="predicted"/>
<protein>
    <submittedName>
        <fullName evidence="1">Uncharacterized protein</fullName>
    </submittedName>
</protein>
<organism evidence="1 2">
    <name type="scientific">Planomonospora sphaerica</name>
    <dbReference type="NCBI Taxonomy" id="161355"/>
    <lineage>
        <taxon>Bacteria</taxon>
        <taxon>Bacillati</taxon>
        <taxon>Actinomycetota</taxon>
        <taxon>Actinomycetes</taxon>
        <taxon>Streptosporangiales</taxon>
        <taxon>Streptosporangiaceae</taxon>
        <taxon>Planomonospora</taxon>
    </lineage>
</organism>
<reference evidence="2" key="2">
    <citation type="submission" date="2016-04" db="EMBL/GenBank/DDBJ databases">
        <title>Planomonospora sphaerica JCM9374 whole genome shotgun sequence.</title>
        <authorList>
            <person name="Suzuki T."/>
            <person name="Dohra H."/>
            <person name="Kodani S."/>
        </authorList>
    </citation>
    <scope>NUCLEOTIDE SEQUENCE [LARGE SCALE GENOMIC DNA]</scope>
    <source>
        <strain evidence="2">JCM 9374</strain>
    </source>
</reference>
<gene>
    <name evidence="1" type="ORF">PS9374_03975</name>
</gene>
<accession>A0A171DG61</accession>
<name>A0A171DG61_9ACTN</name>
<keyword evidence="2" id="KW-1185">Reference proteome</keyword>